<dbReference type="RefSeq" id="WP_212933681.1">
    <property type="nucleotide sequence ID" value="NZ_BORC01000003.1"/>
</dbReference>
<comment type="caution">
    <text evidence="2">The sequence shown here is derived from an EMBL/GenBank/DDBJ whole genome shotgun (WGS) entry which is preliminary data.</text>
</comment>
<reference evidence="2" key="1">
    <citation type="submission" date="2021-03" db="EMBL/GenBank/DDBJ databases">
        <title>Antimicrobial resistance genes in bacteria isolated from Japanese honey, and their potential for conferring macrolide and lincosamide resistance in the American foulbrood pathogen Paenibacillus larvae.</title>
        <authorList>
            <person name="Okamoto M."/>
            <person name="Kumagai M."/>
            <person name="Kanamori H."/>
            <person name="Takamatsu D."/>
        </authorList>
    </citation>
    <scope>NUCLEOTIDE SEQUENCE</scope>
    <source>
        <strain evidence="2">J27TS8</strain>
    </source>
</reference>
<name>A0A919WIF4_9BACI</name>
<dbReference type="Proteomes" id="UP000682111">
    <property type="component" value="Unassembled WGS sequence"/>
</dbReference>
<dbReference type="InterPro" id="IPR007069">
    <property type="entry name" value="Transposase_32"/>
</dbReference>
<organism evidence="2 3">
    <name type="scientific">Robertmurraya siralis</name>
    <dbReference type="NCBI Taxonomy" id="77777"/>
    <lineage>
        <taxon>Bacteria</taxon>
        <taxon>Bacillati</taxon>
        <taxon>Bacillota</taxon>
        <taxon>Bacilli</taxon>
        <taxon>Bacillales</taxon>
        <taxon>Bacillaceae</taxon>
        <taxon>Robertmurraya</taxon>
    </lineage>
</organism>
<dbReference type="GO" id="GO:0004803">
    <property type="term" value="F:transposase activity"/>
    <property type="evidence" value="ECO:0007669"/>
    <property type="project" value="InterPro"/>
</dbReference>
<dbReference type="GO" id="GO:0003677">
    <property type="term" value="F:DNA binding"/>
    <property type="evidence" value="ECO:0007669"/>
    <property type="project" value="InterPro"/>
</dbReference>
<protein>
    <recommendedName>
        <fullName evidence="1">Transposase IS801/IS1294 domain-containing protein</fullName>
    </recommendedName>
</protein>
<dbReference type="Pfam" id="PF04986">
    <property type="entry name" value="Y2_Tnp"/>
    <property type="match status" value="1"/>
</dbReference>
<proteinExistence type="predicted"/>
<dbReference type="GO" id="GO:0006313">
    <property type="term" value="P:DNA transposition"/>
    <property type="evidence" value="ECO:0007669"/>
    <property type="project" value="InterPro"/>
</dbReference>
<evidence type="ECO:0000313" key="3">
    <source>
        <dbReference type="Proteomes" id="UP000682111"/>
    </source>
</evidence>
<dbReference type="AlphaFoldDB" id="A0A919WIF4"/>
<evidence type="ECO:0000259" key="1">
    <source>
        <dbReference type="Pfam" id="PF04986"/>
    </source>
</evidence>
<dbReference type="EMBL" id="BORC01000003">
    <property type="protein sequence ID" value="GIN62294.1"/>
    <property type="molecule type" value="Genomic_DNA"/>
</dbReference>
<feature type="domain" description="Transposase IS801/IS1294" evidence="1">
    <location>
        <begin position="40"/>
        <end position="82"/>
    </location>
</feature>
<gene>
    <name evidence="2" type="ORF">J27TS8_22870</name>
</gene>
<evidence type="ECO:0000313" key="2">
    <source>
        <dbReference type="EMBL" id="GIN62294.1"/>
    </source>
</evidence>
<sequence>MPSGYIPYESLRKSSQKVVLDLLKKWFPENQSVLNLINERYQRYSKRFYVNAQKKMKDAKGAAKNIGRYLARPAIAEYRIVLIVIERWA</sequence>
<keyword evidence="3" id="KW-1185">Reference proteome</keyword>
<accession>A0A919WIF4</accession>